<proteinExistence type="predicted"/>
<keyword evidence="3" id="KW-1185">Reference proteome</keyword>
<dbReference type="Proteomes" id="UP001333110">
    <property type="component" value="Unassembled WGS sequence"/>
</dbReference>
<protein>
    <submittedName>
        <fullName evidence="2">Uncharacterized protein</fullName>
    </submittedName>
</protein>
<gene>
    <name evidence="2" type="ORF">QYF61_012460</name>
</gene>
<comment type="caution">
    <text evidence="2">The sequence shown here is derived from an EMBL/GenBank/DDBJ whole genome shotgun (WGS) entry which is preliminary data.</text>
</comment>
<evidence type="ECO:0000313" key="3">
    <source>
        <dbReference type="Proteomes" id="UP001333110"/>
    </source>
</evidence>
<feature type="region of interest" description="Disordered" evidence="1">
    <location>
        <begin position="107"/>
        <end position="128"/>
    </location>
</feature>
<organism evidence="2 3">
    <name type="scientific">Mycteria americana</name>
    <name type="common">Wood stork</name>
    <dbReference type="NCBI Taxonomy" id="33587"/>
    <lineage>
        <taxon>Eukaryota</taxon>
        <taxon>Metazoa</taxon>
        <taxon>Chordata</taxon>
        <taxon>Craniata</taxon>
        <taxon>Vertebrata</taxon>
        <taxon>Euteleostomi</taxon>
        <taxon>Archelosauria</taxon>
        <taxon>Archosauria</taxon>
        <taxon>Dinosauria</taxon>
        <taxon>Saurischia</taxon>
        <taxon>Theropoda</taxon>
        <taxon>Coelurosauria</taxon>
        <taxon>Aves</taxon>
        <taxon>Neognathae</taxon>
        <taxon>Neoaves</taxon>
        <taxon>Aequornithes</taxon>
        <taxon>Ciconiiformes</taxon>
        <taxon>Ciconiidae</taxon>
        <taxon>Mycteria</taxon>
    </lineage>
</organism>
<accession>A0AAN7PH85</accession>
<evidence type="ECO:0000313" key="2">
    <source>
        <dbReference type="EMBL" id="KAK4830635.1"/>
    </source>
</evidence>
<reference evidence="2 3" key="1">
    <citation type="journal article" date="2023" name="J. Hered.">
        <title>Chromosome-level genome of the wood stork (Mycteria americana) provides insight into avian chromosome evolution.</title>
        <authorList>
            <person name="Flamio R. Jr."/>
            <person name="Ramstad K.M."/>
        </authorList>
    </citation>
    <scope>NUCLEOTIDE SEQUENCE [LARGE SCALE GENOMIC DNA]</scope>
    <source>
        <strain evidence="2">JAX WOST 10</strain>
    </source>
</reference>
<name>A0AAN7PH85_MYCAM</name>
<sequence length="156" mass="17242">MDILESPMKGHGGYKENRARLFSVVPSDRTRGNGHKLKHRRFPLNFRKHFFTGDRALALASQRGCGSLSLEIFKSHLDRCIGFMWQILGSRGASGVASVRRHLELPPCQTEPVPASSKSDPPLAKAEPINNVGSASVITYLRRGKKCSTTAAERKE</sequence>
<evidence type="ECO:0000256" key="1">
    <source>
        <dbReference type="SAM" id="MobiDB-lite"/>
    </source>
</evidence>
<dbReference type="EMBL" id="JAUNZN010000001">
    <property type="protein sequence ID" value="KAK4830635.1"/>
    <property type="molecule type" value="Genomic_DNA"/>
</dbReference>
<dbReference type="AlphaFoldDB" id="A0AAN7PH85"/>